<comment type="caution">
    <text evidence="3">The sequence shown here is derived from an EMBL/GenBank/DDBJ whole genome shotgun (WGS) entry which is preliminary data.</text>
</comment>
<accession>A0ABR0SXV4</accession>
<gene>
    <name evidence="3" type="ORF">PT974_02271</name>
</gene>
<protein>
    <recommendedName>
        <fullName evidence="2">LYR motif-containing protein Cup1-like N-terminal domain-containing protein</fullName>
    </recommendedName>
</protein>
<reference evidence="3 4" key="1">
    <citation type="submission" date="2024-01" db="EMBL/GenBank/DDBJ databases">
        <title>Complete genome of Cladobotryum mycophilum ATHUM6906.</title>
        <authorList>
            <person name="Christinaki A.C."/>
            <person name="Myridakis A.I."/>
            <person name="Kouvelis V.N."/>
        </authorList>
    </citation>
    <scope>NUCLEOTIDE SEQUENCE [LARGE SCALE GENOMIC DNA]</scope>
    <source>
        <strain evidence="3 4">ATHUM6906</strain>
    </source>
</reference>
<organism evidence="3 4">
    <name type="scientific">Cladobotryum mycophilum</name>
    <dbReference type="NCBI Taxonomy" id="491253"/>
    <lineage>
        <taxon>Eukaryota</taxon>
        <taxon>Fungi</taxon>
        <taxon>Dikarya</taxon>
        <taxon>Ascomycota</taxon>
        <taxon>Pezizomycotina</taxon>
        <taxon>Sordariomycetes</taxon>
        <taxon>Hypocreomycetidae</taxon>
        <taxon>Hypocreales</taxon>
        <taxon>Hypocreaceae</taxon>
        <taxon>Cladobotryum</taxon>
    </lineage>
</organism>
<dbReference type="Pfam" id="PF20263">
    <property type="entry name" value="LYRM2-like"/>
    <property type="match status" value="1"/>
</dbReference>
<feature type="region of interest" description="Disordered" evidence="1">
    <location>
        <begin position="333"/>
        <end position="357"/>
    </location>
</feature>
<evidence type="ECO:0000313" key="4">
    <source>
        <dbReference type="Proteomes" id="UP001338125"/>
    </source>
</evidence>
<feature type="compositionally biased region" description="Basic and acidic residues" evidence="1">
    <location>
        <begin position="345"/>
        <end position="357"/>
    </location>
</feature>
<evidence type="ECO:0000313" key="3">
    <source>
        <dbReference type="EMBL" id="KAK5996924.1"/>
    </source>
</evidence>
<feature type="domain" description="LYR motif-containing protein Cup1-like N-terminal" evidence="2">
    <location>
        <begin position="70"/>
        <end position="151"/>
    </location>
</feature>
<feature type="region of interest" description="Disordered" evidence="1">
    <location>
        <begin position="174"/>
        <end position="193"/>
    </location>
</feature>
<dbReference type="InterPro" id="IPR046896">
    <property type="entry name" value="Cup1-like_N"/>
</dbReference>
<dbReference type="Proteomes" id="UP001338125">
    <property type="component" value="Unassembled WGS sequence"/>
</dbReference>
<evidence type="ECO:0000259" key="2">
    <source>
        <dbReference type="Pfam" id="PF20263"/>
    </source>
</evidence>
<name>A0ABR0SXV4_9HYPO</name>
<proteinExistence type="predicted"/>
<feature type="region of interest" description="Disordered" evidence="1">
    <location>
        <begin position="1"/>
        <end position="34"/>
    </location>
</feature>
<evidence type="ECO:0000256" key="1">
    <source>
        <dbReference type="SAM" id="MobiDB-lite"/>
    </source>
</evidence>
<dbReference type="EMBL" id="JAVFKD010000002">
    <property type="protein sequence ID" value="KAK5996924.1"/>
    <property type="molecule type" value="Genomic_DNA"/>
</dbReference>
<sequence>MELHFSPPTENEQLKGPRPSRPSKSPGGAENIPQSVSLLRTCEEAAGLNQQSNMPAPTYPIPTSPSPIQLYRHLLRECSYLPPAFRTNIAKTVQDRFHRHRQNDPRPKVHVTRAKNALRTLRAANGGDKAAMEGLISKGFGRSGNRRRELMAKFVVPQGPSNSQDLEALLDPANETKKTGSKDSATSSPDAPMSKKAFFEKWDQQKLLQALQSQRQQQRDNTKGAVGWRSSTVKTIDPDQFIPKETIWGKPPSDILKRAKRSGWWRRSADKIMPPLGKGEWDLLEQLSNGGQEADEWMIPERRIHVKSLAGDAEVKSNWNWQDYATKPTAIVEKPKSLTHQRRTGQKDDSPYGVGDRDRTISPRWFRRIYNRTWQLTPTMAQDPNTLRYSFAWGRAEAKLPSATKNQLEIFQGVDKRGHKLQKRP</sequence>
<dbReference type="CDD" id="cd20273">
    <property type="entry name" value="Complex1_LYR_unchar"/>
    <property type="match status" value="1"/>
</dbReference>
<keyword evidence="4" id="KW-1185">Reference proteome</keyword>